<reference evidence="9" key="1">
    <citation type="submission" date="2018-05" db="EMBL/GenBank/DDBJ databases">
        <authorList>
            <person name="Lanie J.A."/>
            <person name="Ng W.-L."/>
            <person name="Kazmierczak K.M."/>
            <person name="Andrzejewski T.M."/>
            <person name="Davidsen T.M."/>
            <person name="Wayne K.J."/>
            <person name="Tettelin H."/>
            <person name="Glass J.I."/>
            <person name="Rusch D."/>
            <person name="Podicherti R."/>
            <person name="Tsui H.-C.T."/>
            <person name="Winkler M.E."/>
        </authorList>
    </citation>
    <scope>NUCLEOTIDE SEQUENCE</scope>
</reference>
<dbReference type="InterPro" id="IPR013482">
    <property type="entry name" value="Molybde_CF_guanTrfase"/>
</dbReference>
<dbReference type="AlphaFoldDB" id="A0A382N4H9"/>
<keyword evidence="1" id="KW-0963">Cytoplasm</keyword>
<sequence length="159" mass="18268">MNQSTIIPANAYILIGGNSRRFGSPKWKAKVNGSRMIEHAWNICSNFKNRFIVGKSKPNEIEYSFIRDTFDIQSPINGLYSAIQETDSEWNFMLSCDLPLMSTEVISKIWTFGKHSADSIVPMVYNQHQPISAFYNKQIKSKIIHQIKSDELSMQSMLR</sequence>
<evidence type="ECO:0000256" key="1">
    <source>
        <dbReference type="ARBA" id="ARBA00022490"/>
    </source>
</evidence>
<keyword evidence="4" id="KW-0547">Nucleotide-binding</keyword>
<dbReference type="InterPro" id="IPR029044">
    <property type="entry name" value="Nucleotide-diphossugar_trans"/>
</dbReference>
<gene>
    <name evidence="9" type="ORF">METZ01_LOCUS307305</name>
</gene>
<evidence type="ECO:0000259" key="8">
    <source>
        <dbReference type="Pfam" id="PF12804"/>
    </source>
</evidence>
<feature type="domain" description="MobA-like NTP transferase" evidence="8">
    <location>
        <begin position="11"/>
        <end position="144"/>
    </location>
</feature>
<evidence type="ECO:0000256" key="3">
    <source>
        <dbReference type="ARBA" id="ARBA00022723"/>
    </source>
</evidence>
<dbReference type="EMBL" id="UINC01097057">
    <property type="protein sequence ID" value="SVC54451.1"/>
    <property type="molecule type" value="Genomic_DNA"/>
</dbReference>
<proteinExistence type="predicted"/>
<dbReference type="GO" id="GO:0006777">
    <property type="term" value="P:Mo-molybdopterin cofactor biosynthetic process"/>
    <property type="evidence" value="ECO:0007669"/>
    <property type="project" value="UniProtKB-KW"/>
</dbReference>
<accession>A0A382N4H9</accession>
<evidence type="ECO:0000256" key="4">
    <source>
        <dbReference type="ARBA" id="ARBA00022741"/>
    </source>
</evidence>
<evidence type="ECO:0000313" key="9">
    <source>
        <dbReference type="EMBL" id="SVC54451.1"/>
    </source>
</evidence>
<evidence type="ECO:0000256" key="2">
    <source>
        <dbReference type="ARBA" id="ARBA00022679"/>
    </source>
</evidence>
<dbReference type="PANTHER" id="PTHR19136">
    <property type="entry name" value="MOLYBDENUM COFACTOR GUANYLYLTRANSFERASE"/>
    <property type="match status" value="1"/>
</dbReference>
<keyword evidence="7" id="KW-0501">Molybdenum cofactor biosynthesis</keyword>
<dbReference type="InterPro" id="IPR025877">
    <property type="entry name" value="MobA-like_NTP_Trfase"/>
</dbReference>
<evidence type="ECO:0000256" key="7">
    <source>
        <dbReference type="ARBA" id="ARBA00023150"/>
    </source>
</evidence>
<keyword evidence="6" id="KW-0342">GTP-binding</keyword>
<dbReference type="GO" id="GO:0005525">
    <property type="term" value="F:GTP binding"/>
    <property type="evidence" value="ECO:0007669"/>
    <property type="project" value="UniProtKB-KW"/>
</dbReference>
<dbReference type="PANTHER" id="PTHR19136:SF81">
    <property type="entry name" value="MOLYBDENUM COFACTOR GUANYLYLTRANSFERASE"/>
    <property type="match status" value="1"/>
</dbReference>
<dbReference type="Gene3D" id="3.90.550.10">
    <property type="entry name" value="Spore Coat Polysaccharide Biosynthesis Protein SpsA, Chain A"/>
    <property type="match status" value="1"/>
</dbReference>
<keyword evidence="2" id="KW-0808">Transferase</keyword>
<name>A0A382N4H9_9ZZZZ</name>
<keyword evidence="3" id="KW-0479">Metal-binding</keyword>
<dbReference type="GO" id="GO:0046872">
    <property type="term" value="F:metal ion binding"/>
    <property type="evidence" value="ECO:0007669"/>
    <property type="project" value="UniProtKB-KW"/>
</dbReference>
<protein>
    <recommendedName>
        <fullName evidence="8">MobA-like NTP transferase domain-containing protein</fullName>
    </recommendedName>
</protein>
<organism evidence="9">
    <name type="scientific">marine metagenome</name>
    <dbReference type="NCBI Taxonomy" id="408172"/>
    <lineage>
        <taxon>unclassified sequences</taxon>
        <taxon>metagenomes</taxon>
        <taxon>ecological metagenomes</taxon>
    </lineage>
</organism>
<dbReference type="Pfam" id="PF12804">
    <property type="entry name" value="NTP_transf_3"/>
    <property type="match status" value="1"/>
</dbReference>
<evidence type="ECO:0000256" key="6">
    <source>
        <dbReference type="ARBA" id="ARBA00023134"/>
    </source>
</evidence>
<evidence type="ECO:0000256" key="5">
    <source>
        <dbReference type="ARBA" id="ARBA00022842"/>
    </source>
</evidence>
<dbReference type="SUPFAM" id="SSF53448">
    <property type="entry name" value="Nucleotide-diphospho-sugar transferases"/>
    <property type="match status" value="1"/>
</dbReference>
<dbReference type="GO" id="GO:0016779">
    <property type="term" value="F:nucleotidyltransferase activity"/>
    <property type="evidence" value="ECO:0007669"/>
    <property type="project" value="UniProtKB-ARBA"/>
</dbReference>
<keyword evidence="5" id="KW-0460">Magnesium</keyword>
<dbReference type="CDD" id="cd02503">
    <property type="entry name" value="MobA"/>
    <property type="match status" value="1"/>
</dbReference>